<accession>A0AAV4UJQ4</accession>
<evidence type="ECO:0000313" key="2">
    <source>
        <dbReference type="Proteomes" id="UP001054945"/>
    </source>
</evidence>
<keyword evidence="2" id="KW-1185">Reference proteome</keyword>
<proteinExistence type="predicted"/>
<name>A0AAV4UJQ4_CAEEX</name>
<protein>
    <submittedName>
        <fullName evidence="1">Uncharacterized protein</fullName>
    </submittedName>
</protein>
<dbReference type="Proteomes" id="UP001054945">
    <property type="component" value="Unassembled WGS sequence"/>
</dbReference>
<gene>
    <name evidence="1" type="ORF">CEXT_606811</name>
</gene>
<dbReference type="AlphaFoldDB" id="A0AAV4UJQ4"/>
<evidence type="ECO:0000313" key="1">
    <source>
        <dbReference type="EMBL" id="GIY57829.1"/>
    </source>
</evidence>
<sequence length="96" mass="10624">MDFLSFREKASGIPWGEITGKLIAEGVSFVRTRHATVRIPNHPIRHVARGLMLPIFYSSIVFHVVKDGNRYGGNLSFREMASGIPLGDIAGEDITQ</sequence>
<comment type="caution">
    <text evidence="1">The sequence shown here is derived from an EMBL/GenBank/DDBJ whole genome shotgun (WGS) entry which is preliminary data.</text>
</comment>
<organism evidence="1 2">
    <name type="scientific">Caerostris extrusa</name>
    <name type="common">Bark spider</name>
    <name type="synonym">Caerostris bankana</name>
    <dbReference type="NCBI Taxonomy" id="172846"/>
    <lineage>
        <taxon>Eukaryota</taxon>
        <taxon>Metazoa</taxon>
        <taxon>Ecdysozoa</taxon>
        <taxon>Arthropoda</taxon>
        <taxon>Chelicerata</taxon>
        <taxon>Arachnida</taxon>
        <taxon>Araneae</taxon>
        <taxon>Araneomorphae</taxon>
        <taxon>Entelegynae</taxon>
        <taxon>Araneoidea</taxon>
        <taxon>Araneidae</taxon>
        <taxon>Caerostris</taxon>
    </lineage>
</organism>
<dbReference type="EMBL" id="BPLR01012968">
    <property type="protein sequence ID" value="GIY57829.1"/>
    <property type="molecule type" value="Genomic_DNA"/>
</dbReference>
<reference evidence="1 2" key="1">
    <citation type="submission" date="2021-06" db="EMBL/GenBank/DDBJ databases">
        <title>Caerostris extrusa draft genome.</title>
        <authorList>
            <person name="Kono N."/>
            <person name="Arakawa K."/>
        </authorList>
    </citation>
    <scope>NUCLEOTIDE SEQUENCE [LARGE SCALE GENOMIC DNA]</scope>
</reference>